<dbReference type="Gene3D" id="2.40.70.10">
    <property type="entry name" value="Acid Proteases"/>
    <property type="match status" value="1"/>
</dbReference>
<accession>A0A8H9KVW7</accession>
<sequence>MAVKGKKTIGRTEVIDLPELGLYNIHAKIDTGAETSVLHCEEMEVVKKSGHLYITAYIRPDEDSEKTLKLTFPVHRERTVKSSFGQSEIRYIFLTKIRMFNQLYDIKLSFRNRSAMSYPMLLGRNFITGKFLVDVSKKNLATNII</sequence>
<organism evidence="2 3">
    <name type="scientific">Sphingobacterium cellulitidis</name>
    <dbReference type="NCBI Taxonomy" id="1768011"/>
    <lineage>
        <taxon>Bacteria</taxon>
        <taxon>Pseudomonadati</taxon>
        <taxon>Bacteroidota</taxon>
        <taxon>Sphingobacteriia</taxon>
        <taxon>Sphingobacteriales</taxon>
        <taxon>Sphingobacteriaceae</taxon>
        <taxon>Sphingobacterium</taxon>
    </lineage>
</organism>
<gene>
    <name evidence="2" type="ORF">GCM10011516_21030</name>
</gene>
<dbReference type="AlphaFoldDB" id="A0A8H9KVW7"/>
<dbReference type="PANTHER" id="PTHR38037">
    <property type="entry name" value="ZN_PROTEASE DOMAIN-CONTAINING PROTEIN"/>
    <property type="match status" value="1"/>
</dbReference>
<evidence type="ECO:0000259" key="1">
    <source>
        <dbReference type="Pfam" id="PF05618"/>
    </source>
</evidence>
<proteinExistence type="predicted"/>
<evidence type="ECO:0000313" key="2">
    <source>
        <dbReference type="EMBL" id="GGE23140.1"/>
    </source>
</evidence>
<comment type="caution">
    <text evidence="2">The sequence shown here is derived from an EMBL/GenBank/DDBJ whole genome shotgun (WGS) entry which is preliminary data.</text>
</comment>
<reference evidence="2" key="2">
    <citation type="submission" date="2020-09" db="EMBL/GenBank/DDBJ databases">
        <authorList>
            <person name="Sun Q."/>
            <person name="Zhou Y."/>
        </authorList>
    </citation>
    <scope>NUCLEOTIDE SEQUENCE</scope>
    <source>
        <strain evidence="2">CGMCC 1.15966</strain>
    </source>
</reference>
<dbReference type="InterPro" id="IPR021109">
    <property type="entry name" value="Peptidase_aspartic_dom_sf"/>
</dbReference>
<protein>
    <submittedName>
        <fullName evidence="2">Ribosomal protein S6 modification protein</fullName>
    </submittedName>
</protein>
<dbReference type="Pfam" id="PF05618">
    <property type="entry name" value="Zn_protease"/>
    <property type="match status" value="1"/>
</dbReference>
<keyword evidence="3" id="KW-1185">Reference proteome</keyword>
<evidence type="ECO:0000313" key="3">
    <source>
        <dbReference type="Proteomes" id="UP000614460"/>
    </source>
</evidence>
<reference evidence="2" key="1">
    <citation type="journal article" date="2014" name="Int. J. Syst. Evol. Microbiol.">
        <title>Complete genome sequence of Corynebacterium casei LMG S-19264T (=DSM 44701T), isolated from a smear-ripened cheese.</title>
        <authorList>
            <consortium name="US DOE Joint Genome Institute (JGI-PGF)"/>
            <person name="Walter F."/>
            <person name="Albersmeier A."/>
            <person name="Kalinowski J."/>
            <person name="Ruckert C."/>
        </authorList>
    </citation>
    <scope>NUCLEOTIDE SEQUENCE</scope>
    <source>
        <strain evidence="2">CGMCC 1.15966</strain>
    </source>
</reference>
<dbReference type="EMBL" id="BMKM01000004">
    <property type="protein sequence ID" value="GGE23140.1"/>
    <property type="molecule type" value="Genomic_DNA"/>
</dbReference>
<feature type="domain" description="Retropepsin-like aspartic endopeptidase" evidence="1">
    <location>
        <begin position="9"/>
        <end position="141"/>
    </location>
</feature>
<dbReference type="SUPFAM" id="SSF50630">
    <property type="entry name" value="Acid proteases"/>
    <property type="match status" value="1"/>
</dbReference>
<dbReference type="Proteomes" id="UP000614460">
    <property type="component" value="Unassembled WGS sequence"/>
</dbReference>
<name>A0A8H9KVW7_9SPHI</name>
<dbReference type="PANTHER" id="PTHR38037:SF2">
    <property type="entry name" value="ATP-DEPENDENT ZINC PROTEASE DOMAIN-CONTAINING PROTEIN-RELATED"/>
    <property type="match status" value="1"/>
</dbReference>
<dbReference type="InterPro" id="IPR008503">
    <property type="entry name" value="Asp_endopeptidase"/>
</dbReference>